<accession>R7QEB6</accession>
<keyword evidence="2" id="KW-1185">Reference proteome</keyword>
<evidence type="ECO:0000313" key="2">
    <source>
        <dbReference type="Proteomes" id="UP000012073"/>
    </source>
</evidence>
<dbReference type="AlphaFoldDB" id="R7QEB6"/>
<reference evidence="2" key="1">
    <citation type="journal article" date="2013" name="Proc. Natl. Acad. Sci. U.S.A.">
        <title>Genome structure and metabolic features in the red seaweed Chondrus crispus shed light on evolution of the Archaeplastida.</title>
        <authorList>
            <person name="Collen J."/>
            <person name="Porcel B."/>
            <person name="Carre W."/>
            <person name="Ball S.G."/>
            <person name="Chaparro C."/>
            <person name="Tonon T."/>
            <person name="Barbeyron T."/>
            <person name="Michel G."/>
            <person name="Noel B."/>
            <person name="Valentin K."/>
            <person name="Elias M."/>
            <person name="Artiguenave F."/>
            <person name="Arun A."/>
            <person name="Aury J.M."/>
            <person name="Barbosa-Neto J.F."/>
            <person name="Bothwell J.H."/>
            <person name="Bouget F.Y."/>
            <person name="Brillet L."/>
            <person name="Cabello-Hurtado F."/>
            <person name="Capella-Gutierrez S."/>
            <person name="Charrier B."/>
            <person name="Cladiere L."/>
            <person name="Cock J.M."/>
            <person name="Coelho S.M."/>
            <person name="Colleoni C."/>
            <person name="Czjzek M."/>
            <person name="Da Silva C."/>
            <person name="Delage L."/>
            <person name="Denoeud F."/>
            <person name="Deschamps P."/>
            <person name="Dittami S.M."/>
            <person name="Gabaldon T."/>
            <person name="Gachon C.M."/>
            <person name="Groisillier A."/>
            <person name="Herve C."/>
            <person name="Jabbari K."/>
            <person name="Katinka M."/>
            <person name="Kloareg B."/>
            <person name="Kowalczyk N."/>
            <person name="Labadie K."/>
            <person name="Leblanc C."/>
            <person name="Lopez P.J."/>
            <person name="McLachlan D.H."/>
            <person name="Meslet-Cladiere L."/>
            <person name="Moustafa A."/>
            <person name="Nehr Z."/>
            <person name="Nyvall Collen P."/>
            <person name="Panaud O."/>
            <person name="Partensky F."/>
            <person name="Poulain J."/>
            <person name="Rensing S.A."/>
            <person name="Rousvoal S."/>
            <person name="Samson G."/>
            <person name="Symeonidi A."/>
            <person name="Weissenbach J."/>
            <person name="Zambounis A."/>
            <person name="Wincker P."/>
            <person name="Boyen C."/>
        </authorList>
    </citation>
    <scope>NUCLEOTIDE SEQUENCE [LARGE SCALE GENOMIC DNA]</scope>
    <source>
        <strain evidence="2">cv. Stackhouse</strain>
    </source>
</reference>
<dbReference type="RefSeq" id="XP_005715917.1">
    <property type="nucleotide sequence ID" value="XM_005715860.1"/>
</dbReference>
<dbReference type="EMBL" id="HG001759">
    <property type="protein sequence ID" value="CDF36098.1"/>
    <property type="molecule type" value="Genomic_DNA"/>
</dbReference>
<evidence type="ECO:0000313" key="1">
    <source>
        <dbReference type="EMBL" id="CDF36098.1"/>
    </source>
</evidence>
<dbReference type="KEGG" id="ccp:CHC_T00004516001"/>
<organism evidence="1 2">
    <name type="scientific">Chondrus crispus</name>
    <name type="common">Carrageen Irish moss</name>
    <name type="synonym">Polymorpha crispa</name>
    <dbReference type="NCBI Taxonomy" id="2769"/>
    <lineage>
        <taxon>Eukaryota</taxon>
        <taxon>Rhodophyta</taxon>
        <taxon>Florideophyceae</taxon>
        <taxon>Rhodymeniophycidae</taxon>
        <taxon>Gigartinales</taxon>
        <taxon>Gigartinaceae</taxon>
        <taxon>Chondrus</taxon>
    </lineage>
</organism>
<dbReference type="GeneID" id="17323627"/>
<sequence>MSQIATVSEQDQKGYFAFPLHMLYCVIHSADTGVVRSMHHIELNFKDCGSVSLELIQRCSERLTNFHNPVDMVVFPLFEKLYEDSCFYP</sequence>
<proteinExistence type="predicted"/>
<dbReference type="Gramene" id="CDF36098">
    <property type="protein sequence ID" value="CDF36098"/>
    <property type="gene ID" value="CHC_T00004516001"/>
</dbReference>
<protein>
    <submittedName>
        <fullName evidence="1">Uncharacterized protein</fullName>
    </submittedName>
</protein>
<name>R7QEB6_CHOCR</name>
<gene>
    <name evidence="1" type="ORF">CHC_T00004516001</name>
</gene>
<dbReference type="Proteomes" id="UP000012073">
    <property type="component" value="Unassembled WGS sequence"/>
</dbReference>